<feature type="region of interest" description="Disordered" evidence="3">
    <location>
        <begin position="628"/>
        <end position="718"/>
    </location>
</feature>
<feature type="compositionally biased region" description="Polar residues" evidence="3">
    <location>
        <begin position="273"/>
        <end position="286"/>
    </location>
</feature>
<dbReference type="CDD" id="cd16647">
    <property type="entry name" value="mRING-HC-C3HC5_NEU1"/>
    <property type="match status" value="1"/>
</dbReference>
<feature type="compositionally biased region" description="Polar residues" evidence="3">
    <location>
        <begin position="676"/>
        <end position="690"/>
    </location>
</feature>
<proteinExistence type="predicted"/>
<feature type="region of interest" description="Disordered" evidence="3">
    <location>
        <begin position="210"/>
        <end position="290"/>
    </location>
</feature>
<dbReference type="AlphaFoldDB" id="A0A2C9U9C2"/>
<dbReference type="PROSITE" id="PS50089">
    <property type="entry name" value="ZF_RING_2"/>
    <property type="match status" value="1"/>
</dbReference>
<evidence type="ECO:0000256" key="2">
    <source>
        <dbReference type="SAM" id="Coils"/>
    </source>
</evidence>
<dbReference type="InterPro" id="IPR001841">
    <property type="entry name" value="Znf_RING"/>
</dbReference>
<feature type="domain" description="RING-type" evidence="4">
    <location>
        <begin position="791"/>
        <end position="830"/>
    </location>
</feature>
<name>A0A2C9U9C2_MANES</name>
<feature type="compositionally biased region" description="Basic and acidic residues" evidence="3">
    <location>
        <begin position="501"/>
        <end position="512"/>
    </location>
</feature>
<evidence type="ECO:0000313" key="5">
    <source>
        <dbReference type="EMBL" id="OAY26584.1"/>
    </source>
</evidence>
<feature type="compositionally biased region" description="Acidic residues" evidence="3">
    <location>
        <begin position="635"/>
        <end position="645"/>
    </location>
</feature>
<dbReference type="Gramene" id="Manes.16G058900.1.v8.1">
    <property type="protein sequence ID" value="Manes.16G058900.1.v8.1.CDS"/>
    <property type="gene ID" value="Manes.16G058900.v8.1"/>
</dbReference>
<feature type="compositionally biased region" description="Low complexity" evidence="3">
    <location>
        <begin position="167"/>
        <end position="181"/>
    </location>
</feature>
<keyword evidence="1" id="KW-0479">Metal-binding</keyword>
<feature type="compositionally biased region" description="Polar residues" evidence="3">
    <location>
        <begin position="701"/>
        <end position="712"/>
    </location>
</feature>
<feature type="compositionally biased region" description="Polar residues" evidence="3">
    <location>
        <begin position="401"/>
        <end position="415"/>
    </location>
</feature>
<keyword evidence="2" id="KW-0175">Coiled coil</keyword>
<evidence type="ECO:0000256" key="1">
    <source>
        <dbReference type="PROSITE-ProRule" id="PRU00175"/>
    </source>
</evidence>
<feature type="compositionally biased region" description="Low complexity" evidence="3">
    <location>
        <begin position="440"/>
        <end position="450"/>
    </location>
</feature>
<dbReference type="GO" id="GO:0008270">
    <property type="term" value="F:zinc ion binding"/>
    <property type="evidence" value="ECO:0007669"/>
    <property type="project" value="UniProtKB-KW"/>
</dbReference>
<feature type="compositionally biased region" description="Basic and acidic residues" evidence="3">
    <location>
        <begin position="304"/>
        <end position="313"/>
    </location>
</feature>
<dbReference type="EMBL" id="CM004402">
    <property type="protein sequence ID" value="OAY26584.1"/>
    <property type="molecule type" value="Genomic_DNA"/>
</dbReference>
<keyword evidence="1" id="KW-0863">Zinc-finger</keyword>
<dbReference type="Proteomes" id="UP000091857">
    <property type="component" value="Chromosome 16"/>
</dbReference>
<comment type="caution">
    <text evidence="5">The sequence shown here is derived from an EMBL/GenBank/DDBJ whole genome shotgun (WGS) entry which is preliminary data.</text>
</comment>
<feature type="compositionally biased region" description="Acidic residues" evidence="3">
    <location>
        <begin position="652"/>
        <end position="662"/>
    </location>
</feature>
<dbReference type="OrthoDB" id="6078042at2759"/>
<gene>
    <name evidence="5" type="ORF">MANES_16G058900v8</name>
</gene>
<feature type="region of interest" description="Disordered" evidence="3">
    <location>
        <begin position="166"/>
        <end position="195"/>
    </location>
</feature>
<evidence type="ECO:0000256" key="3">
    <source>
        <dbReference type="SAM" id="MobiDB-lite"/>
    </source>
</evidence>
<accession>A0A2C9U9C2</accession>
<dbReference type="PANTHER" id="PTHR47820:SF3">
    <property type="entry name" value="OS07G0499800 PROTEIN"/>
    <property type="match status" value="1"/>
</dbReference>
<evidence type="ECO:0000259" key="4">
    <source>
        <dbReference type="PROSITE" id="PS50089"/>
    </source>
</evidence>
<sequence>MCLIIHCGSNNPSKGKKMASSQVEIASSSPFGCVLKEHNRRDRNSRETNARAAASATHAAFQKNRKESVRDNLQACISVSSCSSSDKHSQNQFINSSNNIYNNGNHRHRQRLRCLTKNQDDNNKKVDESSTVSCKPARNQYRWAAKQAQETVSIIERQSQDAEFLISSQKSSSEKVSYNSQRSVAQPENLSGSSKIGASSLVQIWEARLSRPEPKMDRSNSLKNNQNSAAGASPTSSGSSYNEIPSSVAEEPPRQSDVINSDANEEPVADCDSNAQSSHSSVNFKSSDAGENERVRVADIIKRLTSESADHKQGNSVGDPPSRRHSYGSDQAEVKALSRVTSLPKIKGRQALNDLLFQMEKERQRELVSLAERQSVSRFSQRGRVQSMLRIRCLQRGMAIQDQQRSRSIPSTIASDENRSQRRSTIMNLRERFSAGVEQATSSSSYAATTRRNAEESKNNIDDNRELPTLNHVIEDCHHQGISTPKQQTASSAGNSSSHTSEIHEEDTHEESSSSSDVIWQGTSPEGNNFDQGEVFESIPSLNSWDGNEMDDEETVGQQEFRETNYDWFADIARPRSYWEDRRQAWYQEMLTTASENNEIRQLLERRAVLKCLSSDFRQRMDRLMVSHVQRQDEESSEEEVDHDTDEGGREGEEEAEEEEYVEGQILQEMDEEESTPSVNSPSPCSSWNYSHHHEVDDSEQVPTAPSQQLFPTQGGELFSSLSNTSMEMDLIHNLREHIEQLQLEMSELRRSMQTCMEVQAEFIKNLKKDAYPVQEVEMNTSNTATKRRKCCICYEMEVDSFLYRCGHMCTCLKCAHELKWNSGKCPICRAPVLDVVKAYMDS</sequence>
<feature type="coiled-coil region" evidence="2">
    <location>
        <begin position="732"/>
        <end position="759"/>
    </location>
</feature>
<feature type="compositionally biased region" description="Basic and acidic residues" evidence="3">
    <location>
        <begin position="452"/>
        <end position="466"/>
    </location>
</feature>
<evidence type="ECO:0000313" key="6">
    <source>
        <dbReference type="Proteomes" id="UP000091857"/>
    </source>
</evidence>
<feature type="region of interest" description="Disordered" evidence="3">
    <location>
        <begin position="482"/>
        <end position="533"/>
    </location>
</feature>
<dbReference type="PROSITE" id="PS50231">
    <property type="entry name" value="RICIN_B_LECTIN"/>
    <property type="match status" value="1"/>
</dbReference>
<dbReference type="PANTHER" id="PTHR47820">
    <property type="entry name" value="BNAC05G24000D PROTEIN"/>
    <property type="match status" value="1"/>
</dbReference>
<dbReference type="SUPFAM" id="SSF57850">
    <property type="entry name" value="RING/U-box"/>
    <property type="match status" value="1"/>
</dbReference>
<keyword evidence="1" id="KW-0862">Zinc</keyword>
<dbReference type="InterPro" id="IPR013083">
    <property type="entry name" value="Znf_RING/FYVE/PHD"/>
</dbReference>
<feature type="region of interest" description="Disordered" evidence="3">
    <location>
        <begin position="401"/>
        <end position="466"/>
    </location>
</feature>
<feature type="compositionally biased region" description="Low complexity" evidence="3">
    <location>
        <begin position="489"/>
        <end position="500"/>
    </location>
</feature>
<dbReference type="Pfam" id="PF13920">
    <property type="entry name" value="zf-C3HC4_3"/>
    <property type="match status" value="1"/>
</dbReference>
<feature type="compositionally biased region" description="Basic and acidic residues" evidence="3">
    <location>
        <begin position="210"/>
        <end position="220"/>
    </location>
</feature>
<dbReference type="Gene3D" id="3.30.40.10">
    <property type="entry name" value="Zinc/RING finger domain, C3HC4 (zinc finger)"/>
    <property type="match status" value="1"/>
</dbReference>
<organism evidence="5 6">
    <name type="scientific">Manihot esculenta</name>
    <name type="common">Cassava</name>
    <name type="synonym">Jatropha manihot</name>
    <dbReference type="NCBI Taxonomy" id="3983"/>
    <lineage>
        <taxon>Eukaryota</taxon>
        <taxon>Viridiplantae</taxon>
        <taxon>Streptophyta</taxon>
        <taxon>Embryophyta</taxon>
        <taxon>Tracheophyta</taxon>
        <taxon>Spermatophyta</taxon>
        <taxon>Magnoliopsida</taxon>
        <taxon>eudicotyledons</taxon>
        <taxon>Gunneridae</taxon>
        <taxon>Pentapetalae</taxon>
        <taxon>rosids</taxon>
        <taxon>fabids</taxon>
        <taxon>Malpighiales</taxon>
        <taxon>Euphorbiaceae</taxon>
        <taxon>Crotonoideae</taxon>
        <taxon>Manihoteae</taxon>
        <taxon>Manihot</taxon>
    </lineage>
</organism>
<feature type="region of interest" description="Disordered" evidence="3">
    <location>
        <begin position="304"/>
        <end position="332"/>
    </location>
</feature>
<feature type="compositionally biased region" description="Polar residues" evidence="3">
    <location>
        <begin position="521"/>
        <end position="531"/>
    </location>
</feature>
<feature type="compositionally biased region" description="Low complexity" evidence="3">
    <location>
        <begin position="228"/>
        <end position="240"/>
    </location>
</feature>
<reference evidence="6" key="1">
    <citation type="journal article" date="2016" name="Nat. Biotechnol.">
        <title>Sequencing wild and cultivated cassava and related species reveals extensive interspecific hybridization and genetic diversity.</title>
        <authorList>
            <person name="Bredeson J.V."/>
            <person name="Lyons J.B."/>
            <person name="Prochnik S.E."/>
            <person name="Wu G.A."/>
            <person name="Ha C.M."/>
            <person name="Edsinger-Gonzales E."/>
            <person name="Grimwood J."/>
            <person name="Schmutz J."/>
            <person name="Rabbi I.Y."/>
            <person name="Egesi C."/>
            <person name="Nauluvula P."/>
            <person name="Lebot V."/>
            <person name="Ndunguru J."/>
            <person name="Mkamilo G."/>
            <person name="Bart R.S."/>
            <person name="Setter T.L."/>
            <person name="Gleadow R.M."/>
            <person name="Kulakow P."/>
            <person name="Ferguson M.E."/>
            <person name="Rounsley S."/>
            <person name="Rokhsar D.S."/>
        </authorList>
    </citation>
    <scope>NUCLEOTIDE SEQUENCE [LARGE SCALE GENOMIC DNA]</scope>
    <source>
        <strain evidence="6">cv. AM560-2</strain>
    </source>
</reference>
<keyword evidence="6" id="KW-1185">Reference proteome</keyword>
<feature type="compositionally biased region" description="Polar residues" evidence="3">
    <location>
        <begin position="182"/>
        <end position="195"/>
    </location>
</feature>
<protein>
    <recommendedName>
        <fullName evidence="4">RING-type domain-containing protein</fullName>
    </recommendedName>
</protein>